<evidence type="ECO:0000256" key="3">
    <source>
        <dbReference type="ARBA" id="ARBA00012909"/>
    </source>
</evidence>
<dbReference type="GO" id="GO:0046872">
    <property type="term" value="F:metal ion binding"/>
    <property type="evidence" value="ECO:0007669"/>
    <property type="project" value="UniProtKB-KW"/>
</dbReference>
<dbReference type="FunFam" id="3.20.20.60:FF:000005">
    <property type="entry name" value="Isocitrate lyase"/>
    <property type="match status" value="1"/>
</dbReference>
<evidence type="ECO:0000256" key="9">
    <source>
        <dbReference type="PIRSR" id="PIRSR001362-1"/>
    </source>
</evidence>
<keyword evidence="11" id="KW-0479">Metal-binding</keyword>
<evidence type="ECO:0000313" key="12">
    <source>
        <dbReference type="EMBL" id="APH05989.1"/>
    </source>
</evidence>
<evidence type="ECO:0000256" key="10">
    <source>
        <dbReference type="PIRSR" id="PIRSR001362-2"/>
    </source>
</evidence>
<dbReference type="GO" id="GO:0006099">
    <property type="term" value="P:tricarboxylic acid cycle"/>
    <property type="evidence" value="ECO:0007669"/>
    <property type="project" value="UniProtKB-UniRule"/>
</dbReference>
<dbReference type="CDD" id="cd00377">
    <property type="entry name" value="ICL_PEPM"/>
    <property type="match status" value="1"/>
</dbReference>
<feature type="binding site" evidence="10">
    <location>
        <begin position="87"/>
        <end position="89"/>
    </location>
    <ligand>
        <name>substrate</name>
    </ligand>
</feature>
<dbReference type="PROSITE" id="PS00161">
    <property type="entry name" value="ISOCITRATE_LYASE"/>
    <property type="match status" value="1"/>
</dbReference>
<evidence type="ECO:0000256" key="6">
    <source>
        <dbReference type="ARBA" id="ARBA00023239"/>
    </source>
</evidence>
<comment type="pathway">
    <text evidence="1">Carbohydrate metabolism; glyoxylate cycle; (S)-malate from isocitrate: step 1/2.</text>
</comment>
<dbReference type="InterPro" id="IPR040442">
    <property type="entry name" value="Pyrv_kinase-like_dom_sf"/>
</dbReference>
<dbReference type="AlphaFoldDB" id="A0A1L3MUI6"/>
<dbReference type="Pfam" id="PF00463">
    <property type="entry name" value="ICL"/>
    <property type="match status" value="2"/>
</dbReference>
<dbReference type="SUPFAM" id="SSF51621">
    <property type="entry name" value="Phosphoenolpyruvate/pyruvate domain"/>
    <property type="match status" value="1"/>
</dbReference>
<dbReference type="EC" id="4.1.3.1" evidence="3 8"/>
<dbReference type="NCBIfam" id="TIGR01346">
    <property type="entry name" value="isocit_lyase"/>
    <property type="match status" value="1"/>
</dbReference>
<evidence type="ECO:0000256" key="2">
    <source>
        <dbReference type="ARBA" id="ARBA00005704"/>
    </source>
</evidence>
<comment type="catalytic activity">
    <reaction evidence="7">
        <text>D-threo-isocitrate = glyoxylate + succinate</text>
        <dbReference type="Rhea" id="RHEA:13245"/>
        <dbReference type="ChEBI" id="CHEBI:15562"/>
        <dbReference type="ChEBI" id="CHEBI:30031"/>
        <dbReference type="ChEBI" id="CHEBI:36655"/>
        <dbReference type="EC" id="4.1.3.1"/>
    </reaction>
</comment>
<keyword evidence="5" id="KW-0816">Tricarboxylic acid cycle</keyword>
<evidence type="ECO:0000256" key="4">
    <source>
        <dbReference type="ARBA" id="ARBA00022435"/>
    </source>
</evidence>
<dbReference type="Proteomes" id="UP000181936">
    <property type="component" value="Chromosome"/>
</dbReference>
<evidence type="ECO:0000256" key="1">
    <source>
        <dbReference type="ARBA" id="ARBA00004793"/>
    </source>
</evidence>
<evidence type="ECO:0000256" key="11">
    <source>
        <dbReference type="PIRSR" id="PIRSR001362-3"/>
    </source>
</evidence>
<keyword evidence="6 12" id="KW-0456">Lyase</keyword>
<evidence type="ECO:0000256" key="7">
    <source>
        <dbReference type="ARBA" id="ARBA00023531"/>
    </source>
</evidence>
<dbReference type="GO" id="GO:0004451">
    <property type="term" value="F:isocitrate lyase activity"/>
    <property type="evidence" value="ECO:0007669"/>
    <property type="project" value="UniProtKB-UniRule"/>
</dbReference>
<dbReference type="GO" id="GO:0006097">
    <property type="term" value="P:glyoxylate cycle"/>
    <property type="evidence" value="ECO:0007669"/>
    <property type="project" value="UniProtKB-KW"/>
</dbReference>
<dbReference type="KEGG" id="bwh:A9C19_15285"/>
<dbReference type="RefSeq" id="WP_072580790.1">
    <property type="nucleotide sequence ID" value="NZ_CP016020.1"/>
</dbReference>
<sequence length="426" mass="46978">MNGQRIQALQESWELDKRWEGITRPYSAEEVIRLRGSIDIEHTLARRGAEKLWNSLHTEDYIHALGALTGNQAVQQVKAGLKAIYLSGWQVAADANLSGNMYPDQSLYPANSVPHVVKRINQALQRADQIQHMEGEGDVDWFAPIVADAEAGFGGQLNVFELMKSMIESGASGVHFEDQLSSEKKCGHLGGKVLLPTQTAVKNLISARLAADVMGTPTIIIARTDADAADLITSDVDPADHEFITGERTVEGFFRTKSGIDQAISRGLSYAPYADLIWCETSEPNLEQAQRFADAIHEKFPGKLLAYNCSPSFNWKKKLDDTTIANFQKEIAKMGYKFQFVTLAGFHALNHSMFELARGYRDRGMAAYSELQQAEFASEVHGYTATRHQREVGTGYFDEVAQTISGGTSSTTALKGSTETEQFTNA</sequence>
<dbReference type="PANTHER" id="PTHR21631:SF3">
    <property type="entry name" value="BIFUNCTIONAL GLYOXYLATE CYCLE PROTEIN"/>
    <property type="match status" value="1"/>
</dbReference>
<name>A0A1L3MUI6_9BACI</name>
<dbReference type="PIRSF" id="PIRSF001362">
    <property type="entry name" value="Isocit_lyase"/>
    <property type="match status" value="1"/>
</dbReference>
<keyword evidence="4" id="KW-0329">Glyoxylate bypass</keyword>
<dbReference type="OrthoDB" id="8629576at2"/>
<dbReference type="EMBL" id="CP016020">
    <property type="protein sequence ID" value="APH05989.1"/>
    <property type="molecule type" value="Genomic_DNA"/>
</dbReference>
<evidence type="ECO:0000256" key="8">
    <source>
        <dbReference type="NCBIfam" id="TIGR01346"/>
    </source>
</evidence>
<accession>A0A1L3MUI6</accession>
<dbReference type="NCBIfam" id="NF011645">
    <property type="entry name" value="PRK15063.1"/>
    <property type="match status" value="1"/>
</dbReference>
<dbReference type="InterPro" id="IPR015813">
    <property type="entry name" value="Pyrv/PenolPyrv_kinase-like_dom"/>
</dbReference>
<keyword evidence="11" id="KW-0460">Magnesium</keyword>
<reference evidence="12 13" key="1">
    <citation type="journal article" date="2016" name="Sci. Rep.">
        <title>Complete genome sequence and transcriptomic analysis of a novel marine strain Bacillus weihaiensis reveals the mechanism of brown algae degradation.</title>
        <authorList>
            <person name="Zhu Y."/>
            <person name="Chen P."/>
            <person name="Bao Y."/>
            <person name="Men Y."/>
            <person name="Zeng Y."/>
            <person name="Yang J."/>
            <person name="Sun J."/>
            <person name="Sun Y."/>
        </authorList>
    </citation>
    <scope>NUCLEOTIDE SEQUENCE [LARGE SCALE GENOMIC DNA]</scope>
    <source>
        <strain evidence="12 13">Alg07</strain>
    </source>
</reference>
<organism evidence="12 13">
    <name type="scientific">Bacillus weihaiensis</name>
    <dbReference type="NCBI Taxonomy" id="1547283"/>
    <lineage>
        <taxon>Bacteria</taxon>
        <taxon>Bacillati</taxon>
        <taxon>Bacillota</taxon>
        <taxon>Bacilli</taxon>
        <taxon>Bacillales</taxon>
        <taxon>Bacillaceae</taxon>
        <taxon>Bacillus</taxon>
    </lineage>
</organism>
<comment type="cofactor">
    <cofactor evidence="11">
        <name>Mg(2+)</name>
        <dbReference type="ChEBI" id="CHEBI:18420"/>
    </cofactor>
    <text evidence="11">Can also use Mn(2+) ion.</text>
</comment>
<dbReference type="STRING" id="1547283.A9C19_15285"/>
<dbReference type="PANTHER" id="PTHR21631">
    <property type="entry name" value="ISOCITRATE LYASE/MALATE SYNTHASE"/>
    <property type="match status" value="1"/>
</dbReference>
<keyword evidence="13" id="KW-1185">Reference proteome</keyword>
<feature type="binding site" evidence="10">
    <location>
        <position position="342"/>
    </location>
    <ligand>
        <name>substrate</name>
    </ligand>
</feature>
<feature type="active site" description="Proton acceptor" evidence="9">
    <location>
        <position position="186"/>
    </location>
</feature>
<evidence type="ECO:0000256" key="5">
    <source>
        <dbReference type="ARBA" id="ARBA00022532"/>
    </source>
</evidence>
<dbReference type="InterPro" id="IPR006254">
    <property type="entry name" value="Isocitrate_lyase"/>
</dbReference>
<feature type="binding site" evidence="10">
    <location>
        <begin position="187"/>
        <end position="188"/>
    </location>
    <ligand>
        <name>substrate</name>
    </ligand>
</feature>
<comment type="similarity">
    <text evidence="2">Belongs to the isocitrate lyase/PEP mutase superfamily. Isocitrate lyase family.</text>
</comment>
<evidence type="ECO:0000313" key="13">
    <source>
        <dbReference type="Proteomes" id="UP000181936"/>
    </source>
</evidence>
<feature type="binding site" evidence="11">
    <location>
        <position position="148"/>
    </location>
    <ligand>
        <name>Mg(2+)</name>
        <dbReference type="ChEBI" id="CHEBI:18420"/>
    </ligand>
</feature>
<feature type="binding site" evidence="10">
    <location>
        <begin position="308"/>
        <end position="312"/>
    </location>
    <ligand>
        <name>substrate</name>
    </ligand>
</feature>
<dbReference type="InterPro" id="IPR039556">
    <property type="entry name" value="ICL/PEPM"/>
</dbReference>
<dbReference type="InterPro" id="IPR018523">
    <property type="entry name" value="Isocitrate_lyase_ph_CS"/>
</dbReference>
<feature type="binding site" evidence="10">
    <location>
        <position position="223"/>
    </location>
    <ligand>
        <name>substrate</name>
    </ligand>
</feature>
<gene>
    <name evidence="12" type="ORF">A9C19_15285</name>
</gene>
<dbReference type="Gene3D" id="3.20.20.60">
    <property type="entry name" value="Phosphoenolpyruvate-binding domains"/>
    <property type="match status" value="1"/>
</dbReference>
<proteinExistence type="inferred from homology"/>
<protein>
    <recommendedName>
        <fullName evidence="3 8">Isocitrate lyase</fullName>
        <ecNumber evidence="3 8">4.1.3.1</ecNumber>
    </recommendedName>
</protein>